<keyword evidence="2" id="KW-1133">Transmembrane helix</keyword>
<dbReference type="OrthoDB" id="4371474at2"/>
<dbReference type="InterPro" id="IPR005693">
    <property type="entry name" value="Mce"/>
</dbReference>
<dbReference type="EMBL" id="BDCX01000001">
    <property type="protein sequence ID" value="GAT64706.1"/>
    <property type="molecule type" value="Genomic_DNA"/>
</dbReference>
<feature type="compositionally biased region" description="Low complexity" evidence="1">
    <location>
        <begin position="366"/>
        <end position="390"/>
    </location>
</feature>
<evidence type="ECO:0000313" key="5">
    <source>
        <dbReference type="EMBL" id="GAT64706.1"/>
    </source>
</evidence>
<organism evidence="5 6">
    <name type="scientific">Planomonospora sphaerica</name>
    <dbReference type="NCBI Taxonomy" id="161355"/>
    <lineage>
        <taxon>Bacteria</taxon>
        <taxon>Bacillati</taxon>
        <taxon>Actinomycetota</taxon>
        <taxon>Actinomycetes</taxon>
        <taxon>Streptosporangiales</taxon>
        <taxon>Streptosporangiaceae</taxon>
        <taxon>Planomonospora</taxon>
    </lineage>
</organism>
<evidence type="ECO:0000256" key="1">
    <source>
        <dbReference type="SAM" id="MobiDB-lite"/>
    </source>
</evidence>
<dbReference type="PANTHER" id="PTHR33371">
    <property type="entry name" value="INTERMEMBRANE PHOSPHOLIPID TRANSPORT SYSTEM BINDING PROTEIN MLAD-RELATED"/>
    <property type="match status" value="1"/>
</dbReference>
<gene>
    <name evidence="5" type="ORF">PS9374_00337</name>
</gene>
<dbReference type="InterPro" id="IPR024516">
    <property type="entry name" value="Mce_C"/>
</dbReference>
<dbReference type="InterPro" id="IPR052336">
    <property type="entry name" value="MlaD_Phospholipid_Transporter"/>
</dbReference>
<dbReference type="InterPro" id="IPR003399">
    <property type="entry name" value="Mce/MlaD"/>
</dbReference>
<reference evidence="5 6" key="1">
    <citation type="journal article" date="2016" name="Genome Announc.">
        <title>Draft Genome Sequence of Planomonospora sphaerica JCM9374, a Rare Actinomycete.</title>
        <authorList>
            <person name="Dohra H."/>
            <person name="Suzuki T."/>
            <person name="Inoue Y."/>
            <person name="Kodani S."/>
        </authorList>
    </citation>
    <scope>NUCLEOTIDE SEQUENCE [LARGE SCALE GENOMIC DNA]</scope>
    <source>
        <strain evidence="5 6">JCM 9374</strain>
    </source>
</reference>
<feature type="domain" description="Mce/MlaD" evidence="3">
    <location>
        <begin position="36"/>
        <end position="111"/>
    </location>
</feature>
<evidence type="ECO:0000259" key="3">
    <source>
        <dbReference type="Pfam" id="PF02470"/>
    </source>
</evidence>
<feature type="region of interest" description="Disordered" evidence="1">
    <location>
        <begin position="326"/>
        <end position="416"/>
    </location>
</feature>
<dbReference type="NCBIfam" id="TIGR00996">
    <property type="entry name" value="Mtu_fam_mce"/>
    <property type="match status" value="1"/>
</dbReference>
<protein>
    <submittedName>
        <fullName evidence="5">Organic solvent ABC transporter substrate-binding protein</fullName>
    </submittedName>
</protein>
<evidence type="ECO:0000259" key="4">
    <source>
        <dbReference type="Pfam" id="PF11887"/>
    </source>
</evidence>
<reference evidence="6" key="2">
    <citation type="submission" date="2016-04" db="EMBL/GenBank/DDBJ databases">
        <title>Planomonospora sphaerica JCM9374 whole genome shotgun sequence.</title>
        <authorList>
            <person name="Suzuki T."/>
            <person name="Dohra H."/>
            <person name="Kodani S."/>
        </authorList>
    </citation>
    <scope>NUCLEOTIDE SEQUENCE [LARGE SCALE GENOMIC DNA]</scope>
    <source>
        <strain evidence="6">JCM 9374</strain>
    </source>
</reference>
<dbReference type="AlphaFoldDB" id="A0A171B667"/>
<keyword evidence="2" id="KW-0812">Transmembrane</keyword>
<keyword evidence="6" id="KW-1185">Reference proteome</keyword>
<accession>A0A171B667</accession>
<keyword evidence="2" id="KW-0472">Membrane</keyword>
<evidence type="ECO:0000313" key="6">
    <source>
        <dbReference type="Proteomes" id="UP000077701"/>
    </source>
</evidence>
<dbReference type="RefSeq" id="WP_068894071.1">
    <property type="nucleotide sequence ID" value="NZ_BDCX01000001.1"/>
</dbReference>
<dbReference type="STRING" id="161355.PS9374_00337"/>
<feature type="domain" description="Mammalian cell entry C-terminal" evidence="4">
    <location>
        <begin position="120"/>
        <end position="266"/>
    </location>
</feature>
<dbReference type="PANTHER" id="PTHR33371:SF16">
    <property type="entry name" value="MCE-FAMILY PROTEIN MCE3F"/>
    <property type="match status" value="1"/>
</dbReference>
<dbReference type="Proteomes" id="UP000077701">
    <property type="component" value="Unassembled WGS sequence"/>
</dbReference>
<feature type="transmembrane region" description="Helical" evidence="2">
    <location>
        <begin position="424"/>
        <end position="444"/>
    </location>
</feature>
<comment type="caution">
    <text evidence="5">The sequence shown here is derived from an EMBL/GenBank/DDBJ whole genome shotgun (WGS) entry which is preliminary data.</text>
</comment>
<proteinExistence type="predicted"/>
<dbReference type="Pfam" id="PF02470">
    <property type="entry name" value="MlaD"/>
    <property type="match status" value="1"/>
</dbReference>
<dbReference type="Pfam" id="PF11887">
    <property type="entry name" value="Mce4_CUP1"/>
    <property type="match status" value="1"/>
</dbReference>
<evidence type="ECO:0000256" key="2">
    <source>
        <dbReference type="SAM" id="Phobius"/>
    </source>
</evidence>
<dbReference type="GO" id="GO:0005576">
    <property type="term" value="C:extracellular region"/>
    <property type="evidence" value="ECO:0007669"/>
    <property type="project" value="TreeGrafter"/>
</dbReference>
<sequence>MRNRVLVNLGFFAVLGVVMTVWAFTSVIRLDVIERPYRINAEFASSPGLVPGFDVAYLGVRIGRIDGVALAPGRITVALDIDRGVRIPRGAGAEVRRKSAIGEPYVEISPPEAGAPDGVLAPGATIPLAATSVPLDYRELFDGVGRLLDAVPPEDARTIVGELAAGLDGRTASIRELVDNAHDVTATLAGNAELLDELSVNLTRLTGTLAGRREELAEGVTDLAAVTRSLRESRKELYAALEHGPSFFRQVDHLLGTARPGLSCVLTAAGRNPGVVFTPRARAHVTNLLRTVPTAQVLLADVTEKHSGGLYGRVTFVFSVPGGPEAAEEYRSPLAGPSVPEAGSCPERAVPESTGRSDDDPDTGPHPDGAAGPADETAASTGAPDGGAAARDGDPTGSGEPGDPAGAGETRDAAGPAPQDLTPLIIAVLAAVAVSGGVLGWIAVGRAARRREQEH</sequence>
<name>A0A171B667_9ACTN</name>